<dbReference type="STRING" id="471704.A0A151J4K5"/>
<keyword evidence="2" id="KW-1185">Reference proteome</keyword>
<reference evidence="1 2" key="1">
    <citation type="submission" date="2015-09" db="EMBL/GenBank/DDBJ databases">
        <title>Trachymyrmex cornetzi WGS genome.</title>
        <authorList>
            <person name="Nygaard S."/>
            <person name="Hu H."/>
            <person name="Boomsma J."/>
            <person name="Zhang G."/>
        </authorList>
    </citation>
    <scope>NUCLEOTIDE SEQUENCE [LARGE SCALE GENOMIC DNA]</scope>
    <source>
        <strain evidence="1">Tcor2-1</strain>
        <tissue evidence="1">Whole body</tissue>
    </source>
</reference>
<dbReference type="AlphaFoldDB" id="A0A151J4K5"/>
<evidence type="ECO:0000313" key="1">
    <source>
        <dbReference type="EMBL" id="KYN17568.1"/>
    </source>
</evidence>
<dbReference type="EMBL" id="KQ980126">
    <property type="protein sequence ID" value="KYN17568.1"/>
    <property type="molecule type" value="Genomic_DNA"/>
</dbReference>
<gene>
    <name evidence="1" type="ORF">ALC57_10145</name>
</gene>
<accession>A0A151J4K5</accession>
<sequence length="211" mass="22726">MLKSTKDTVHSGLNPKERKSLLATYEVKKDLVTLGAQKLNKVILATQGPNSSVLKRDEHQVASQSQVAAYLNALGTGLSALMTLEPPLPESAEKAIGQMAHAALLLADLQHRLSLHRRAFIKPILNLLGKSTADLAPIDDWLFGASFAEDIKDAQACEKAGRGLLKSTLPTSKAAKHQPLRQLQLKQVSSAGNVKAPAQKPSNPRVGLFYL</sequence>
<evidence type="ECO:0000313" key="2">
    <source>
        <dbReference type="Proteomes" id="UP000078492"/>
    </source>
</evidence>
<dbReference type="Proteomes" id="UP000078492">
    <property type="component" value="Unassembled WGS sequence"/>
</dbReference>
<name>A0A151J4K5_9HYME</name>
<organism evidence="1 2">
    <name type="scientific">Trachymyrmex cornetzi</name>
    <dbReference type="NCBI Taxonomy" id="471704"/>
    <lineage>
        <taxon>Eukaryota</taxon>
        <taxon>Metazoa</taxon>
        <taxon>Ecdysozoa</taxon>
        <taxon>Arthropoda</taxon>
        <taxon>Hexapoda</taxon>
        <taxon>Insecta</taxon>
        <taxon>Pterygota</taxon>
        <taxon>Neoptera</taxon>
        <taxon>Endopterygota</taxon>
        <taxon>Hymenoptera</taxon>
        <taxon>Apocrita</taxon>
        <taxon>Aculeata</taxon>
        <taxon>Formicoidea</taxon>
        <taxon>Formicidae</taxon>
        <taxon>Myrmicinae</taxon>
        <taxon>Trachymyrmex</taxon>
    </lineage>
</organism>
<protein>
    <submittedName>
        <fullName evidence="1">Uncharacterized protein</fullName>
    </submittedName>
</protein>
<proteinExistence type="predicted"/>